<sequence length="196" mass="21551">MNTPSFEGVVRFKVAGQKALPRWARQAITNALEVQESPPESLRFQCRIATDARENFAEVKLDDGSSLKLHPRSNPQFGKNNEGRPYLTVTVTHSTSGDTYRLRWIGGAVPSKMQEVAVKHDKGLAVAATTIGLDLSKAEVTPIHLATGIPHRSKRDYKAENERRGRGARAIPGGVSGVRKRTRHCARITEDDLVSS</sequence>
<accession>A0A366IMW0</accession>
<name>A0A366IMW0_9MICO</name>
<comment type="caution">
    <text evidence="2">The sequence shown here is derived from an EMBL/GenBank/DDBJ whole genome shotgun (WGS) entry which is preliminary data.</text>
</comment>
<evidence type="ECO:0000313" key="2">
    <source>
        <dbReference type="EMBL" id="RBP73020.1"/>
    </source>
</evidence>
<keyword evidence="3" id="KW-1185">Reference proteome</keyword>
<reference evidence="2 3" key="1">
    <citation type="submission" date="2018-06" db="EMBL/GenBank/DDBJ databases">
        <title>Freshwater and sediment microbial communities from various areas in North America, analyzing microbe dynamics in response to fracking.</title>
        <authorList>
            <person name="Lamendella R."/>
        </authorList>
    </citation>
    <scope>NUCLEOTIDE SEQUENCE [LARGE SCALE GENOMIC DNA]</scope>
    <source>
        <strain evidence="2 3">3b_TX</strain>
    </source>
</reference>
<evidence type="ECO:0000313" key="3">
    <source>
        <dbReference type="Proteomes" id="UP000253509"/>
    </source>
</evidence>
<dbReference type="Proteomes" id="UP000253509">
    <property type="component" value="Unassembled WGS sequence"/>
</dbReference>
<evidence type="ECO:0000256" key="1">
    <source>
        <dbReference type="SAM" id="MobiDB-lite"/>
    </source>
</evidence>
<dbReference type="EMBL" id="QNSB01000003">
    <property type="protein sequence ID" value="RBP73020.1"/>
    <property type="molecule type" value="Genomic_DNA"/>
</dbReference>
<feature type="region of interest" description="Disordered" evidence="1">
    <location>
        <begin position="152"/>
        <end position="178"/>
    </location>
</feature>
<proteinExistence type="predicted"/>
<feature type="compositionally biased region" description="Basic and acidic residues" evidence="1">
    <location>
        <begin position="156"/>
        <end position="165"/>
    </location>
</feature>
<dbReference type="RefSeq" id="WP_113903489.1">
    <property type="nucleotide sequence ID" value="NZ_QNSB01000003.1"/>
</dbReference>
<gene>
    <name evidence="2" type="ORF">DFO65_103315</name>
</gene>
<dbReference type="AlphaFoldDB" id="A0A366IMW0"/>
<organism evidence="2 3">
    <name type="scientific">Brevibacterium celere</name>
    <dbReference type="NCBI Taxonomy" id="225845"/>
    <lineage>
        <taxon>Bacteria</taxon>
        <taxon>Bacillati</taxon>
        <taxon>Actinomycetota</taxon>
        <taxon>Actinomycetes</taxon>
        <taxon>Micrococcales</taxon>
        <taxon>Brevibacteriaceae</taxon>
        <taxon>Brevibacterium</taxon>
    </lineage>
</organism>
<protein>
    <submittedName>
        <fullName evidence="2">Uncharacterized protein</fullName>
    </submittedName>
</protein>